<dbReference type="RefSeq" id="XP_014677794.1">
    <property type="nucleotide sequence ID" value="XM_014822308.1"/>
</dbReference>
<dbReference type="PROSITE" id="PS51290">
    <property type="entry name" value="CRIC"/>
    <property type="match status" value="1"/>
</dbReference>
<dbReference type="Pfam" id="PF10534">
    <property type="entry name" value="CRIC_ras_sig"/>
    <property type="match status" value="1"/>
</dbReference>
<protein>
    <submittedName>
        <fullName evidence="4">Connector enhancer of kinase suppressor of ras 3-like</fullName>
    </submittedName>
</protein>
<evidence type="ECO:0000313" key="4">
    <source>
        <dbReference type="RefSeq" id="XP_014677794.1"/>
    </source>
</evidence>
<accession>A0ABM1F023</accession>
<dbReference type="InterPro" id="IPR051566">
    <property type="entry name" value="CNKSR"/>
</dbReference>
<dbReference type="GeneID" id="106817627"/>
<dbReference type="Gene3D" id="1.10.150.50">
    <property type="entry name" value="Transcription Factor, Ets-1"/>
    <property type="match status" value="1"/>
</dbReference>
<dbReference type="Pfam" id="PF07647">
    <property type="entry name" value="SAM_2"/>
    <property type="match status" value="1"/>
</dbReference>
<evidence type="ECO:0000259" key="2">
    <source>
        <dbReference type="PROSITE" id="PS51290"/>
    </source>
</evidence>
<evidence type="ECO:0000313" key="3">
    <source>
        <dbReference type="Proteomes" id="UP000695022"/>
    </source>
</evidence>
<sequence length="185" mass="20038">MIMVNIKNWRVEETAAWLSGVDPGFQPYVQAFVNNGIDGAALLLLTSYDLEKLSVASLGHRELILEAVELLNHLHHQSDRETLQTLCLSVTVKCRSLAGELRGSGGSGGAPCNRVVAAVSSLLGGVKTLVSWLDRYPFEGEEEYAVLRSQVVRLGLELAACVHVNATRPDCPDMLLAAVSHSFPQ</sequence>
<dbReference type="PANTHER" id="PTHR12844:SF42">
    <property type="entry name" value="CONNECTOR ENHANCER OF KSR PROTEIN CNK"/>
    <property type="match status" value="1"/>
</dbReference>
<dbReference type="PROSITE" id="PS50105">
    <property type="entry name" value="SAM_DOMAIN"/>
    <property type="match status" value="1"/>
</dbReference>
<keyword evidence="3" id="KW-1185">Reference proteome</keyword>
<name>A0ABM1F023_PRICU</name>
<dbReference type="InterPro" id="IPR017874">
    <property type="entry name" value="CRIC_domain"/>
</dbReference>
<dbReference type="InterPro" id="IPR013761">
    <property type="entry name" value="SAM/pointed_sf"/>
</dbReference>
<evidence type="ECO:0000259" key="1">
    <source>
        <dbReference type="PROSITE" id="PS50105"/>
    </source>
</evidence>
<reference evidence="4" key="1">
    <citation type="submission" date="2025-08" db="UniProtKB">
        <authorList>
            <consortium name="RefSeq"/>
        </authorList>
    </citation>
    <scope>IDENTIFICATION</scope>
</reference>
<dbReference type="PANTHER" id="PTHR12844">
    <property type="entry name" value="CONNECTOR ENCHANCER OF KINASE SUPPRESSOR OF RAS"/>
    <property type="match status" value="1"/>
</dbReference>
<organism evidence="3 4">
    <name type="scientific">Priapulus caudatus</name>
    <name type="common">Priapulid worm</name>
    <dbReference type="NCBI Taxonomy" id="37621"/>
    <lineage>
        <taxon>Eukaryota</taxon>
        <taxon>Metazoa</taxon>
        <taxon>Ecdysozoa</taxon>
        <taxon>Scalidophora</taxon>
        <taxon>Priapulida</taxon>
        <taxon>Priapulimorpha</taxon>
        <taxon>Priapulimorphida</taxon>
        <taxon>Priapulidae</taxon>
        <taxon>Priapulus</taxon>
    </lineage>
</organism>
<gene>
    <name evidence="4" type="primary">LOC106817627</name>
</gene>
<proteinExistence type="predicted"/>
<feature type="domain" description="SAM" evidence="1">
    <location>
        <begin position="9"/>
        <end position="74"/>
    </location>
</feature>
<feature type="domain" description="CRIC" evidence="2">
    <location>
        <begin position="82"/>
        <end position="169"/>
    </location>
</feature>
<dbReference type="InterPro" id="IPR001660">
    <property type="entry name" value="SAM"/>
</dbReference>
<dbReference type="SMART" id="SM00454">
    <property type="entry name" value="SAM"/>
    <property type="match status" value="1"/>
</dbReference>
<dbReference type="Proteomes" id="UP000695022">
    <property type="component" value="Unplaced"/>
</dbReference>
<dbReference type="SUPFAM" id="SSF47769">
    <property type="entry name" value="SAM/Pointed domain"/>
    <property type="match status" value="1"/>
</dbReference>